<accession>A0A8J5XFR3</accession>
<dbReference type="Gene3D" id="1.10.238.10">
    <property type="entry name" value="EF-hand"/>
    <property type="match status" value="2"/>
</dbReference>
<dbReference type="EMBL" id="JAGTXO010000013">
    <property type="protein sequence ID" value="KAG8464296.1"/>
    <property type="molecule type" value="Genomic_DNA"/>
</dbReference>
<dbReference type="SMART" id="SM00054">
    <property type="entry name" value="EFh"/>
    <property type="match status" value="4"/>
</dbReference>
<keyword evidence="5" id="KW-1185">Reference proteome</keyword>
<dbReference type="SUPFAM" id="SSF47473">
    <property type="entry name" value="EF-hand"/>
    <property type="match status" value="1"/>
</dbReference>
<dbReference type="PROSITE" id="PS50222">
    <property type="entry name" value="EF_HAND_2"/>
    <property type="match status" value="2"/>
</dbReference>
<proteinExistence type="predicted"/>
<dbReference type="AlphaFoldDB" id="A0A8J5XFR3"/>
<dbReference type="CDD" id="cd00051">
    <property type="entry name" value="EFh"/>
    <property type="match status" value="2"/>
</dbReference>
<name>A0A8J5XFR3_DIALT</name>
<reference evidence="4" key="1">
    <citation type="submission" date="2021-05" db="EMBL/GenBank/DDBJ databases">
        <title>The genome of the haptophyte Pavlova lutheri (Diacronema luteri, Pavlovales) - a model for lipid biosynthesis in eukaryotic algae.</title>
        <authorList>
            <person name="Hulatt C.J."/>
            <person name="Posewitz M.C."/>
        </authorList>
    </citation>
    <scope>NUCLEOTIDE SEQUENCE</scope>
    <source>
        <strain evidence="4">NIVA-4/92</strain>
    </source>
</reference>
<dbReference type="GO" id="GO:0016460">
    <property type="term" value="C:myosin II complex"/>
    <property type="evidence" value="ECO:0007669"/>
    <property type="project" value="TreeGrafter"/>
</dbReference>
<dbReference type="FunFam" id="1.10.238.10:FF:000001">
    <property type="entry name" value="Calmodulin 1"/>
    <property type="match status" value="1"/>
</dbReference>
<comment type="caution">
    <text evidence="4">The sequence shown here is derived from an EMBL/GenBank/DDBJ whole genome shotgun (WGS) entry which is preliminary data.</text>
</comment>
<gene>
    <name evidence="4" type="ORF">KFE25_003359</name>
</gene>
<dbReference type="InterPro" id="IPR002048">
    <property type="entry name" value="EF_hand_dom"/>
</dbReference>
<keyword evidence="1" id="KW-0677">Repeat</keyword>
<protein>
    <recommendedName>
        <fullName evidence="3">EF-hand domain-containing protein</fullName>
    </recommendedName>
</protein>
<dbReference type="Proteomes" id="UP000751190">
    <property type="component" value="Unassembled WGS sequence"/>
</dbReference>
<dbReference type="InterPro" id="IPR018247">
    <property type="entry name" value="EF_Hand_1_Ca_BS"/>
</dbReference>
<dbReference type="PANTHER" id="PTHR23048">
    <property type="entry name" value="MYOSIN LIGHT CHAIN 1, 3"/>
    <property type="match status" value="1"/>
</dbReference>
<evidence type="ECO:0000259" key="3">
    <source>
        <dbReference type="PROSITE" id="PS50222"/>
    </source>
</evidence>
<evidence type="ECO:0000313" key="4">
    <source>
        <dbReference type="EMBL" id="KAG8464296.1"/>
    </source>
</evidence>
<evidence type="ECO:0000256" key="1">
    <source>
        <dbReference type="ARBA" id="ARBA00022737"/>
    </source>
</evidence>
<dbReference type="PROSITE" id="PS00018">
    <property type="entry name" value="EF_HAND_1"/>
    <property type="match status" value="1"/>
</dbReference>
<feature type="domain" description="EF-hand" evidence="3">
    <location>
        <begin position="129"/>
        <end position="164"/>
    </location>
</feature>
<dbReference type="InterPro" id="IPR050230">
    <property type="entry name" value="CALM/Myosin/TropC-like"/>
</dbReference>
<feature type="domain" description="EF-hand" evidence="3">
    <location>
        <begin position="18"/>
        <end position="53"/>
    </location>
</feature>
<evidence type="ECO:0000256" key="2">
    <source>
        <dbReference type="ARBA" id="ARBA00022837"/>
    </source>
</evidence>
<dbReference type="Pfam" id="PF13499">
    <property type="entry name" value="EF-hand_7"/>
    <property type="match status" value="1"/>
</dbReference>
<evidence type="ECO:0000313" key="5">
    <source>
        <dbReference type="Proteomes" id="UP000751190"/>
    </source>
</evidence>
<dbReference type="GO" id="GO:0005509">
    <property type="term" value="F:calcium ion binding"/>
    <property type="evidence" value="ECO:0007669"/>
    <property type="project" value="InterPro"/>
</dbReference>
<dbReference type="OrthoDB" id="343296at2759"/>
<keyword evidence="2" id="KW-0106">Calcium</keyword>
<dbReference type="PANTHER" id="PTHR23048:SF0">
    <property type="entry name" value="CALMODULIN LIKE 3"/>
    <property type="match status" value="1"/>
</dbReference>
<dbReference type="Pfam" id="PF13833">
    <property type="entry name" value="EF-hand_8"/>
    <property type="match status" value="1"/>
</dbReference>
<organism evidence="4 5">
    <name type="scientific">Diacronema lutheri</name>
    <name type="common">Unicellular marine alga</name>
    <name type="synonym">Monochrysis lutheri</name>
    <dbReference type="NCBI Taxonomy" id="2081491"/>
    <lineage>
        <taxon>Eukaryota</taxon>
        <taxon>Haptista</taxon>
        <taxon>Haptophyta</taxon>
        <taxon>Pavlovophyceae</taxon>
        <taxon>Pavlovales</taxon>
        <taxon>Pavlovaceae</taxon>
        <taxon>Diacronema</taxon>
    </lineage>
</organism>
<dbReference type="InterPro" id="IPR011992">
    <property type="entry name" value="EF-hand-dom_pair"/>
</dbReference>
<sequence length="165" mass="18456">MKHDAGRTHRQKRELKESQLSEIRDSFDLFDQDGLGTIRATDLVVMLRALGSEPQKAELKRFLADVDDANTGQLDFDGYLQIILDKLAEKPTADEVAKAFRLFSGGDNESGQISFERLKQIAEQVGEQISDEELREMIAEADTSGTGIINNDDFAKIITSRHRTA</sequence>